<organism evidence="2 3">
    <name type="scientific">Candidatus Sungbacteria bacterium RIFCSPLOWO2_02_FULL_48_13b</name>
    <dbReference type="NCBI Taxonomy" id="1802283"/>
    <lineage>
        <taxon>Bacteria</taxon>
        <taxon>Candidatus Sungiibacteriota</taxon>
    </lineage>
</organism>
<evidence type="ECO:0000256" key="1">
    <source>
        <dbReference type="SAM" id="Phobius"/>
    </source>
</evidence>
<evidence type="ECO:0000313" key="2">
    <source>
        <dbReference type="EMBL" id="OHA10068.1"/>
    </source>
</evidence>
<dbReference type="EMBL" id="MHQV01000042">
    <property type="protein sequence ID" value="OHA10068.1"/>
    <property type="molecule type" value="Genomic_DNA"/>
</dbReference>
<proteinExistence type="predicted"/>
<gene>
    <name evidence="2" type="ORF">A3H71_01455</name>
</gene>
<reference evidence="2 3" key="1">
    <citation type="journal article" date="2016" name="Nat. Commun.">
        <title>Thousands of microbial genomes shed light on interconnected biogeochemical processes in an aquifer system.</title>
        <authorList>
            <person name="Anantharaman K."/>
            <person name="Brown C.T."/>
            <person name="Hug L.A."/>
            <person name="Sharon I."/>
            <person name="Castelle C.J."/>
            <person name="Probst A.J."/>
            <person name="Thomas B.C."/>
            <person name="Singh A."/>
            <person name="Wilkins M.J."/>
            <person name="Karaoz U."/>
            <person name="Brodie E.L."/>
            <person name="Williams K.H."/>
            <person name="Hubbard S.S."/>
            <person name="Banfield J.F."/>
        </authorList>
    </citation>
    <scope>NUCLEOTIDE SEQUENCE [LARGE SCALE GENOMIC DNA]</scope>
</reference>
<dbReference type="STRING" id="1802283.A3H71_01455"/>
<sequence length="140" mass="15669">MPRSKRTIVTIITLVVAIPAFFLGPQIWSPVVAPPGTLIPFYAFLAAIEALLLGLGVCFLIWGFSLVWRVFPGSRMLAFLVYLSIGWQLVSWWPHDNLHAHIGMDFQKLLGIEYGFHLTLMISSAILAYAFLKILRSLPA</sequence>
<dbReference type="AlphaFoldDB" id="A0A1G2LEL6"/>
<keyword evidence="1" id="KW-0472">Membrane</keyword>
<keyword evidence="1" id="KW-0812">Transmembrane</keyword>
<feature type="transmembrane region" description="Helical" evidence="1">
    <location>
        <begin position="114"/>
        <end position="132"/>
    </location>
</feature>
<evidence type="ECO:0000313" key="3">
    <source>
        <dbReference type="Proteomes" id="UP000179052"/>
    </source>
</evidence>
<accession>A0A1G2LEL6</accession>
<comment type="caution">
    <text evidence="2">The sequence shown here is derived from an EMBL/GenBank/DDBJ whole genome shotgun (WGS) entry which is preliminary data.</text>
</comment>
<feature type="transmembrane region" description="Helical" evidence="1">
    <location>
        <begin position="40"/>
        <end position="64"/>
    </location>
</feature>
<name>A0A1G2LEL6_9BACT</name>
<feature type="transmembrane region" description="Helical" evidence="1">
    <location>
        <begin position="76"/>
        <end position="94"/>
    </location>
</feature>
<feature type="transmembrane region" description="Helical" evidence="1">
    <location>
        <begin position="7"/>
        <end position="28"/>
    </location>
</feature>
<keyword evidence="1" id="KW-1133">Transmembrane helix</keyword>
<protein>
    <submittedName>
        <fullName evidence="2">Uncharacterized protein</fullName>
    </submittedName>
</protein>
<dbReference type="Proteomes" id="UP000179052">
    <property type="component" value="Unassembled WGS sequence"/>
</dbReference>